<evidence type="ECO:0000313" key="3">
    <source>
        <dbReference type="Proteomes" id="UP000051888"/>
    </source>
</evidence>
<protein>
    <recommendedName>
        <fullName evidence="4">Spore germination protein PC</fullName>
    </recommendedName>
</protein>
<organism evidence="2 3">
    <name type="scientific">Heyndrickxia shackletonii</name>
    <dbReference type="NCBI Taxonomy" id="157838"/>
    <lineage>
        <taxon>Bacteria</taxon>
        <taxon>Bacillati</taxon>
        <taxon>Bacillota</taxon>
        <taxon>Bacilli</taxon>
        <taxon>Bacillales</taxon>
        <taxon>Bacillaceae</taxon>
        <taxon>Heyndrickxia</taxon>
    </lineage>
</organism>
<name>A0A0Q3X0B1_9BACI</name>
<dbReference type="InterPro" id="IPR019673">
    <property type="entry name" value="Spore_germination_GerPC"/>
</dbReference>
<dbReference type="RefSeq" id="WP_055740810.1">
    <property type="nucleotide sequence ID" value="NZ_JAAIWL010000035.1"/>
</dbReference>
<evidence type="ECO:0008006" key="4">
    <source>
        <dbReference type="Google" id="ProtNLM"/>
    </source>
</evidence>
<dbReference type="EMBL" id="LJJC01000004">
    <property type="protein sequence ID" value="KQL55015.1"/>
    <property type="molecule type" value="Genomic_DNA"/>
</dbReference>
<keyword evidence="1" id="KW-0175">Coiled coil</keyword>
<dbReference type="PATRIC" id="fig|157838.3.peg.3740"/>
<comment type="caution">
    <text evidence="2">The sequence shown here is derived from an EMBL/GenBank/DDBJ whole genome shotgun (WGS) entry which is preliminary data.</text>
</comment>
<accession>A0A0Q3X0B1</accession>
<dbReference type="OrthoDB" id="2991331at2"/>
<sequence>MVDIHAYIQQLYQYIHHQEKKISRFEKMLKELKKEVEALKEKPPINVERLEYKFDQLKIEKLDGTLNIGLNPADLTETIEDMDIPQNNPHNPPIVSDPDFRQELISKLNHYAGNDIHMVINDTEQQLGMTLDQQYQDFIIDDLQKQIPQRVDHYLNILAGQNLGNTSKEDLLNQVYQKMKADIDQAVFMFISKLPNNLNGGNSNGT</sequence>
<dbReference type="Pfam" id="PF10737">
    <property type="entry name" value="GerPC"/>
    <property type="match status" value="1"/>
</dbReference>
<keyword evidence="3" id="KW-1185">Reference proteome</keyword>
<proteinExistence type="predicted"/>
<reference evidence="2 3" key="1">
    <citation type="submission" date="2015-09" db="EMBL/GenBank/DDBJ databases">
        <title>Genome sequencing project for genomic taxonomy and phylogenomics of Bacillus-like bacteria.</title>
        <authorList>
            <person name="Liu B."/>
            <person name="Wang J."/>
            <person name="Zhu Y."/>
            <person name="Liu G."/>
            <person name="Chen Q."/>
            <person name="Chen Z."/>
            <person name="Lan J."/>
            <person name="Che J."/>
            <person name="Ge C."/>
            <person name="Shi H."/>
            <person name="Pan Z."/>
            <person name="Liu X."/>
        </authorList>
    </citation>
    <scope>NUCLEOTIDE SEQUENCE [LARGE SCALE GENOMIC DNA]</scope>
    <source>
        <strain evidence="2 3">LMG 18435</strain>
    </source>
</reference>
<dbReference type="Proteomes" id="UP000051888">
    <property type="component" value="Unassembled WGS sequence"/>
</dbReference>
<dbReference type="STRING" id="157838.AN964_16895"/>
<gene>
    <name evidence="2" type="ORF">AN964_16895</name>
</gene>
<feature type="coiled-coil region" evidence="1">
    <location>
        <begin position="15"/>
        <end position="42"/>
    </location>
</feature>
<evidence type="ECO:0000313" key="2">
    <source>
        <dbReference type="EMBL" id="KQL55015.1"/>
    </source>
</evidence>
<dbReference type="AlphaFoldDB" id="A0A0Q3X0B1"/>
<evidence type="ECO:0000256" key="1">
    <source>
        <dbReference type="SAM" id="Coils"/>
    </source>
</evidence>